<name>A0ABV7M2U8_9GAMM</name>
<accession>A0ABV7M2U8</accession>
<gene>
    <name evidence="1" type="ORF">ACFOEI_14140</name>
</gene>
<comment type="caution">
    <text evidence="1">The sequence shown here is derived from an EMBL/GenBank/DDBJ whole genome shotgun (WGS) entry which is preliminary data.</text>
</comment>
<protein>
    <submittedName>
        <fullName evidence="1">Uncharacterized protein</fullName>
    </submittedName>
</protein>
<evidence type="ECO:0000313" key="1">
    <source>
        <dbReference type="EMBL" id="MFC3293192.1"/>
    </source>
</evidence>
<dbReference type="RefSeq" id="WP_019018495.1">
    <property type="nucleotide sequence ID" value="NZ_BMXD01000001.1"/>
</dbReference>
<organism evidence="1 2">
    <name type="scientific">Modicisalibacter luteus</name>
    <dbReference type="NCBI Taxonomy" id="453962"/>
    <lineage>
        <taxon>Bacteria</taxon>
        <taxon>Pseudomonadati</taxon>
        <taxon>Pseudomonadota</taxon>
        <taxon>Gammaproteobacteria</taxon>
        <taxon>Oceanospirillales</taxon>
        <taxon>Halomonadaceae</taxon>
        <taxon>Modicisalibacter</taxon>
    </lineage>
</organism>
<evidence type="ECO:0000313" key="2">
    <source>
        <dbReference type="Proteomes" id="UP001595640"/>
    </source>
</evidence>
<sequence length="58" mass="6474">MPYSYLNASEGDTTSRVDTQVNHSEGFVVYDTDTNKEHGVYATEEEAQQVCAELNKNS</sequence>
<proteinExistence type="predicted"/>
<reference evidence="2" key="1">
    <citation type="journal article" date="2019" name="Int. J. Syst. Evol. Microbiol.">
        <title>The Global Catalogue of Microorganisms (GCM) 10K type strain sequencing project: providing services to taxonomists for standard genome sequencing and annotation.</title>
        <authorList>
            <consortium name="The Broad Institute Genomics Platform"/>
            <consortium name="The Broad Institute Genome Sequencing Center for Infectious Disease"/>
            <person name="Wu L."/>
            <person name="Ma J."/>
        </authorList>
    </citation>
    <scope>NUCLEOTIDE SEQUENCE [LARGE SCALE GENOMIC DNA]</scope>
    <source>
        <strain evidence="2">KCTC 12847</strain>
    </source>
</reference>
<dbReference type="Proteomes" id="UP001595640">
    <property type="component" value="Unassembled WGS sequence"/>
</dbReference>
<dbReference type="EMBL" id="JBHRUH010000031">
    <property type="protein sequence ID" value="MFC3293192.1"/>
    <property type="molecule type" value="Genomic_DNA"/>
</dbReference>
<keyword evidence="2" id="KW-1185">Reference proteome</keyword>